<dbReference type="RefSeq" id="WP_203826534.1">
    <property type="nucleotide sequence ID" value="NZ_BAAATY010000003.1"/>
</dbReference>
<feature type="domain" description="UspA" evidence="2">
    <location>
        <begin position="150"/>
        <end position="287"/>
    </location>
</feature>
<dbReference type="Proteomes" id="UP000624709">
    <property type="component" value="Unassembled WGS sequence"/>
</dbReference>
<keyword evidence="4" id="KW-1185">Reference proteome</keyword>
<evidence type="ECO:0000259" key="2">
    <source>
        <dbReference type="Pfam" id="PF00582"/>
    </source>
</evidence>
<dbReference type="SUPFAM" id="SSF52402">
    <property type="entry name" value="Adenine nucleotide alpha hydrolases-like"/>
    <property type="match status" value="2"/>
</dbReference>
<dbReference type="InterPro" id="IPR014729">
    <property type="entry name" value="Rossmann-like_a/b/a_fold"/>
</dbReference>
<evidence type="ECO:0000256" key="1">
    <source>
        <dbReference type="ARBA" id="ARBA00008791"/>
    </source>
</evidence>
<sequence>MDTSATVLVGTDGSAPADAAVRWAAVEAQRRDTTLTVLNAYDPTWAVTPGLPRRDLTHATDLAETIVADALRMINTLAPRVTVHTMAVPGDPAAVLIEQATDAALLVVGHRGRGGFTSLMLGSVSQRVSTHAPCPTVVVRGRTLAIDGPVVLGVDSSAGCRPALRAAFTAARRRRAPVLAVHAYAEPLPPVTPGMAPILPADPEAVAKSHTNEVDRLLTGLRSEFPDVDVELQVATGTAAGLLVGASHHAQLVVVGSRGHGTLTGTLLGSVGQQLLHHADCPVLIARS</sequence>
<dbReference type="Pfam" id="PF00582">
    <property type="entry name" value="Usp"/>
    <property type="match status" value="2"/>
</dbReference>
<evidence type="ECO:0000313" key="4">
    <source>
        <dbReference type="Proteomes" id="UP000624709"/>
    </source>
</evidence>
<accession>A0ABQ4BBY3</accession>
<organism evidence="3 4">
    <name type="scientific">Actinoplanes palleronii</name>
    <dbReference type="NCBI Taxonomy" id="113570"/>
    <lineage>
        <taxon>Bacteria</taxon>
        <taxon>Bacillati</taxon>
        <taxon>Actinomycetota</taxon>
        <taxon>Actinomycetes</taxon>
        <taxon>Micromonosporales</taxon>
        <taxon>Micromonosporaceae</taxon>
        <taxon>Actinoplanes</taxon>
    </lineage>
</organism>
<dbReference type="PRINTS" id="PR01438">
    <property type="entry name" value="UNVRSLSTRESS"/>
</dbReference>
<dbReference type="PANTHER" id="PTHR31964:SF113">
    <property type="entry name" value="USPA DOMAIN-CONTAINING PROTEIN"/>
    <property type="match status" value="1"/>
</dbReference>
<comment type="caution">
    <text evidence="3">The sequence shown here is derived from an EMBL/GenBank/DDBJ whole genome shotgun (WGS) entry which is preliminary data.</text>
</comment>
<comment type="similarity">
    <text evidence="1">Belongs to the universal stress protein A family.</text>
</comment>
<dbReference type="EMBL" id="BOMS01000057">
    <property type="protein sequence ID" value="GIE68168.1"/>
    <property type="molecule type" value="Genomic_DNA"/>
</dbReference>
<name>A0ABQ4BBY3_9ACTN</name>
<dbReference type="InterPro" id="IPR006015">
    <property type="entry name" value="Universal_stress_UspA"/>
</dbReference>
<reference evidence="3 4" key="1">
    <citation type="submission" date="2021-01" db="EMBL/GenBank/DDBJ databases">
        <title>Whole genome shotgun sequence of Actinoplanes palleronii NBRC 14916.</title>
        <authorList>
            <person name="Komaki H."/>
            <person name="Tamura T."/>
        </authorList>
    </citation>
    <scope>NUCLEOTIDE SEQUENCE [LARGE SCALE GENOMIC DNA]</scope>
    <source>
        <strain evidence="3 4">NBRC 14916</strain>
    </source>
</reference>
<protein>
    <submittedName>
        <fullName evidence="3">Universal stress protein</fullName>
    </submittedName>
</protein>
<evidence type="ECO:0000313" key="3">
    <source>
        <dbReference type="EMBL" id="GIE68168.1"/>
    </source>
</evidence>
<gene>
    <name evidence="3" type="ORF">Apa02nite_042760</name>
</gene>
<proteinExistence type="inferred from homology"/>
<dbReference type="InterPro" id="IPR006016">
    <property type="entry name" value="UspA"/>
</dbReference>
<feature type="domain" description="UspA" evidence="2">
    <location>
        <begin position="6"/>
        <end position="140"/>
    </location>
</feature>
<dbReference type="Gene3D" id="3.40.50.620">
    <property type="entry name" value="HUPs"/>
    <property type="match status" value="2"/>
</dbReference>
<dbReference type="PANTHER" id="PTHR31964">
    <property type="entry name" value="ADENINE NUCLEOTIDE ALPHA HYDROLASES-LIKE SUPERFAMILY PROTEIN"/>
    <property type="match status" value="1"/>
</dbReference>